<accession>A0ABY6RSC5</accession>
<keyword evidence="2" id="KW-1133">Transmembrane helix</keyword>
<feature type="transmembrane region" description="Helical" evidence="2">
    <location>
        <begin position="29"/>
        <end position="46"/>
    </location>
</feature>
<dbReference type="RefSeq" id="WP_122526604.1">
    <property type="nucleotide sequence ID" value="NZ_UPHM01000155.1"/>
</dbReference>
<keyword evidence="2" id="KW-0812">Transmembrane</keyword>
<protein>
    <submittedName>
        <fullName evidence="3">Uncharacterized protein</fullName>
    </submittedName>
</protein>
<evidence type="ECO:0000256" key="2">
    <source>
        <dbReference type="SAM" id="Phobius"/>
    </source>
</evidence>
<evidence type="ECO:0000313" key="3">
    <source>
        <dbReference type="EMBL" id="VBA32400.1"/>
    </source>
</evidence>
<dbReference type="Proteomes" id="UP000271464">
    <property type="component" value="Unassembled WGS sequence"/>
</dbReference>
<feature type="region of interest" description="Disordered" evidence="1">
    <location>
        <begin position="131"/>
        <end position="150"/>
    </location>
</feature>
<keyword evidence="4" id="KW-1185">Reference proteome</keyword>
<dbReference type="EMBL" id="UPHM01000155">
    <property type="protein sequence ID" value="VBA32400.1"/>
    <property type="molecule type" value="Genomic_DNA"/>
</dbReference>
<evidence type="ECO:0000256" key="1">
    <source>
        <dbReference type="SAM" id="MobiDB-lite"/>
    </source>
</evidence>
<organism evidence="3 4">
    <name type="scientific">Mycobacterium persicum</name>
    <dbReference type="NCBI Taxonomy" id="1487726"/>
    <lineage>
        <taxon>Bacteria</taxon>
        <taxon>Bacillati</taxon>
        <taxon>Actinomycetota</taxon>
        <taxon>Actinomycetes</taxon>
        <taxon>Mycobacteriales</taxon>
        <taxon>Mycobacteriaceae</taxon>
        <taxon>Mycobacterium</taxon>
    </lineage>
</organism>
<comment type="caution">
    <text evidence="3">The sequence shown here is derived from an EMBL/GenBank/DDBJ whole genome shotgun (WGS) entry which is preliminary data.</text>
</comment>
<reference evidence="3 4" key="1">
    <citation type="submission" date="2018-09" db="EMBL/GenBank/DDBJ databases">
        <authorList>
            <person name="Tagini F."/>
        </authorList>
    </citation>
    <scope>NUCLEOTIDE SEQUENCE [LARGE SCALE GENOMIC DNA]</scope>
    <source>
        <strain evidence="3 4">MK4</strain>
    </source>
</reference>
<evidence type="ECO:0000313" key="4">
    <source>
        <dbReference type="Proteomes" id="UP000271464"/>
    </source>
</evidence>
<proteinExistence type="predicted"/>
<keyword evidence="2" id="KW-0472">Membrane</keyword>
<sequence length="150" mass="16518">MKGLLAMCAAVSVIAVAIAYMVVELLIKLAPFVVAGLVAWGVVKLVRTRRARQRLEEQRLIQLWTEPLASPGAPAAPLALLPPVIAHRERMYVVRGEDAGLSSDRDDGYVNVSAHTLPRVERLPASYHRRRKIGAGRTAGGRRRLGRRRP</sequence>
<gene>
    <name evidence="3" type="ORF">LAUMK4_05741</name>
</gene>
<name>A0ABY6RSC5_9MYCO</name>